<evidence type="ECO:0000313" key="2">
    <source>
        <dbReference type="EMBL" id="PCH35023.1"/>
    </source>
</evidence>
<proteinExistence type="predicted"/>
<evidence type="ECO:0000313" key="3">
    <source>
        <dbReference type="Proteomes" id="UP000218811"/>
    </source>
</evidence>
<dbReference type="AlphaFoldDB" id="A0A2H3J5I6"/>
<feature type="domain" description="DUF6699" evidence="1">
    <location>
        <begin position="51"/>
        <end position="165"/>
    </location>
</feature>
<dbReference type="Proteomes" id="UP000218811">
    <property type="component" value="Unassembled WGS sequence"/>
</dbReference>
<dbReference type="OrthoDB" id="2783256at2759"/>
<dbReference type="EMBL" id="KB467843">
    <property type="protein sequence ID" value="PCH35023.1"/>
    <property type="molecule type" value="Genomic_DNA"/>
</dbReference>
<accession>A0A2H3J5I6</accession>
<reference evidence="2 3" key="1">
    <citation type="journal article" date="2012" name="Science">
        <title>The Paleozoic origin of enzymatic lignin decomposition reconstructed from 31 fungal genomes.</title>
        <authorList>
            <person name="Floudas D."/>
            <person name="Binder M."/>
            <person name="Riley R."/>
            <person name="Barry K."/>
            <person name="Blanchette R.A."/>
            <person name="Henrissat B."/>
            <person name="Martinez A.T."/>
            <person name="Otillar R."/>
            <person name="Spatafora J.W."/>
            <person name="Yadav J.S."/>
            <person name="Aerts A."/>
            <person name="Benoit I."/>
            <person name="Boyd A."/>
            <person name="Carlson A."/>
            <person name="Copeland A."/>
            <person name="Coutinho P.M."/>
            <person name="de Vries R.P."/>
            <person name="Ferreira P."/>
            <person name="Findley K."/>
            <person name="Foster B."/>
            <person name="Gaskell J."/>
            <person name="Glotzer D."/>
            <person name="Gorecki P."/>
            <person name="Heitman J."/>
            <person name="Hesse C."/>
            <person name="Hori C."/>
            <person name="Igarashi K."/>
            <person name="Jurgens J.A."/>
            <person name="Kallen N."/>
            <person name="Kersten P."/>
            <person name="Kohler A."/>
            <person name="Kuees U."/>
            <person name="Kumar T.K.A."/>
            <person name="Kuo A."/>
            <person name="LaButti K."/>
            <person name="Larrondo L.F."/>
            <person name="Lindquist E."/>
            <person name="Ling A."/>
            <person name="Lombard V."/>
            <person name="Lucas S."/>
            <person name="Lundell T."/>
            <person name="Martin R."/>
            <person name="McLaughlin D.J."/>
            <person name="Morgenstern I."/>
            <person name="Morin E."/>
            <person name="Murat C."/>
            <person name="Nagy L.G."/>
            <person name="Nolan M."/>
            <person name="Ohm R.A."/>
            <person name="Patyshakuliyeva A."/>
            <person name="Rokas A."/>
            <person name="Ruiz-Duenas F.J."/>
            <person name="Sabat G."/>
            <person name="Salamov A."/>
            <person name="Samejima M."/>
            <person name="Schmutz J."/>
            <person name="Slot J.C."/>
            <person name="St John F."/>
            <person name="Stenlid J."/>
            <person name="Sun H."/>
            <person name="Sun S."/>
            <person name="Syed K."/>
            <person name="Tsang A."/>
            <person name="Wiebenga A."/>
            <person name="Young D."/>
            <person name="Pisabarro A."/>
            <person name="Eastwood D.C."/>
            <person name="Martin F."/>
            <person name="Cullen D."/>
            <person name="Grigoriev I.V."/>
            <person name="Hibbett D.S."/>
        </authorList>
    </citation>
    <scope>NUCLEOTIDE SEQUENCE [LARGE SCALE GENOMIC DNA]</scope>
    <source>
        <strain evidence="2 3">MD-104</strain>
    </source>
</reference>
<dbReference type="InterPro" id="IPR046522">
    <property type="entry name" value="DUF6699"/>
</dbReference>
<evidence type="ECO:0000259" key="1">
    <source>
        <dbReference type="Pfam" id="PF20415"/>
    </source>
</evidence>
<dbReference type="OMA" id="LCEARMF"/>
<protein>
    <recommendedName>
        <fullName evidence="1">DUF6699 domain-containing protein</fullName>
    </recommendedName>
</protein>
<organism evidence="2 3">
    <name type="scientific">Wolfiporia cocos (strain MD-104)</name>
    <name type="common">Brown rot fungus</name>
    <dbReference type="NCBI Taxonomy" id="742152"/>
    <lineage>
        <taxon>Eukaryota</taxon>
        <taxon>Fungi</taxon>
        <taxon>Dikarya</taxon>
        <taxon>Basidiomycota</taxon>
        <taxon>Agaricomycotina</taxon>
        <taxon>Agaricomycetes</taxon>
        <taxon>Polyporales</taxon>
        <taxon>Phaeolaceae</taxon>
        <taxon>Wolfiporia</taxon>
    </lineage>
</organism>
<name>A0A2H3J5I6_WOLCO</name>
<sequence>MAPIMVPNISSTPSSPPPVRMDPIPLPEMSPKAANVHPLLSTGPSGSSPQLTWDMAHDYRTAVDGLVPAEILSEPATSPKSFSLSIQISQPTFPWRIMISSAEGSFVSVHDCLQFEATPAALRHEVNVAFHGRCAGLGDSAKEEKAKGVRRIDFLPHAHTFDGLEVLRNVQSVDGSAVLQLRVR</sequence>
<gene>
    <name evidence="2" type="ORF">WOLCODRAFT_155674</name>
</gene>
<dbReference type="Pfam" id="PF20415">
    <property type="entry name" value="DUF6699"/>
    <property type="match status" value="1"/>
</dbReference>
<keyword evidence="3" id="KW-1185">Reference proteome</keyword>
<dbReference type="STRING" id="742152.A0A2H3J5I6"/>